<dbReference type="InterPro" id="IPR016064">
    <property type="entry name" value="NAD/diacylglycerol_kinase_sf"/>
</dbReference>
<protein>
    <submittedName>
        <fullName evidence="3">Diacylglycerol kinase</fullName>
    </submittedName>
</protein>
<dbReference type="Gene3D" id="3.40.50.10330">
    <property type="entry name" value="Probable inorganic polyphosphate/atp-NAD kinase, domain 1"/>
    <property type="match status" value="1"/>
</dbReference>
<gene>
    <name evidence="3" type="ORF">B7Y86_03970</name>
</gene>
<evidence type="ECO:0000259" key="2">
    <source>
        <dbReference type="Pfam" id="PF00781"/>
    </source>
</evidence>
<name>A0A258HMG5_9CAUL</name>
<dbReference type="InterPro" id="IPR001206">
    <property type="entry name" value="Diacylglycerol_kinase_cat_dom"/>
</dbReference>
<keyword evidence="3" id="KW-0808">Transferase</keyword>
<feature type="domain" description="DAGKc" evidence="2">
    <location>
        <begin position="36"/>
        <end position="145"/>
    </location>
</feature>
<accession>A0A258HMG5</accession>
<dbReference type="SUPFAM" id="SSF111331">
    <property type="entry name" value="NAD kinase/diacylglycerol kinase-like"/>
    <property type="match status" value="1"/>
</dbReference>
<dbReference type="Gene3D" id="2.60.200.40">
    <property type="match status" value="1"/>
</dbReference>
<reference evidence="3 4" key="1">
    <citation type="submission" date="2017-03" db="EMBL/GenBank/DDBJ databases">
        <title>Lifting the veil on microbial sulfur biogeochemistry in mining wastewaters.</title>
        <authorList>
            <person name="Kantor R.S."/>
            <person name="Colenbrander Nelson T."/>
            <person name="Marshall S."/>
            <person name="Bennett D."/>
            <person name="Apte S."/>
            <person name="Camacho D."/>
            <person name="Thomas B.C."/>
            <person name="Warren L.A."/>
            <person name="Banfield J.F."/>
        </authorList>
    </citation>
    <scope>NUCLEOTIDE SEQUENCE [LARGE SCALE GENOMIC DNA]</scope>
    <source>
        <strain evidence="3">32-68-21</strain>
    </source>
</reference>
<feature type="region of interest" description="Disordered" evidence="1">
    <location>
        <begin position="1"/>
        <end position="26"/>
    </location>
</feature>
<dbReference type="Proteomes" id="UP000216147">
    <property type="component" value="Unassembled WGS sequence"/>
</dbReference>
<proteinExistence type="predicted"/>
<organism evidence="3 4">
    <name type="scientific">Brevundimonas subvibrioides</name>
    <dbReference type="NCBI Taxonomy" id="74313"/>
    <lineage>
        <taxon>Bacteria</taxon>
        <taxon>Pseudomonadati</taxon>
        <taxon>Pseudomonadota</taxon>
        <taxon>Alphaproteobacteria</taxon>
        <taxon>Caulobacterales</taxon>
        <taxon>Caulobacteraceae</taxon>
        <taxon>Brevundimonas</taxon>
    </lineage>
</organism>
<dbReference type="AlphaFoldDB" id="A0A258HMG5"/>
<dbReference type="GO" id="GO:0016301">
    <property type="term" value="F:kinase activity"/>
    <property type="evidence" value="ECO:0007669"/>
    <property type="project" value="UniProtKB-KW"/>
</dbReference>
<dbReference type="Pfam" id="PF00781">
    <property type="entry name" value="DAGK_cat"/>
    <property type="match status" value="1"/>
</dbReference>
<evidence type="ECO:0000313" key="4">
    <source>
        <dbReference type="Proteomes" id="UP000216147"/>
    </source>
</evidence>
<evidence type="ECO:0000313" key="3">
    <source>
        <dbReference type="EMBL" id="OYX58171.1"/>
    </source>
</evidence>
<dbReference type="EMBL" id="NCEQ01000003">
    <property type="protein sequence ID" value="OYX58171.1"/>
    <property type="molecule type" value="Genomic_DNA"/>
</dbReference>
<evidence type="ECO:0000256" key="1">
    <source>
        <dbReference type="SAM" id="MobiDB-lite"/>
    </source>
</evidence>
<keyword evidence="3" id="KW-0418">Kinase</keyword>
<comment type="caution">
    <text evidence="3">The sequence shown here is derived from an EMBL/GenBank/DDBJ whole genome shotgun (WGS) entry which is preliminary data.</text>
</comment>
<sequence length="330" mass="34492">MTETTLPDVEIPTPDDAAQDSGSGPRSLTAHVAITRAVVLVNPLSGSVGPRAAAEVEAILADYPCEAEVVELVGQTMDAQINTAIASSPDVLFVLAGDGTARAVASRAGPNGPLVAPLPGGTMNMLPKALYGTADWKVALRRALEHGAPQCVSGGSVEGQAFYCAGIFGSPALWAPAREAMRTGKLSLAWTYGRRALRRAFSGKIRVELDGGRARRSEALVLISPMISQAMDESVGLEAVAMNPVDAAQAFRLAAAALFSDWRQDPSVMTQPARRIRIRARSRIPAVLDGEPTLLPHDTTVTFIPKAFQALVPEPLPPEASGSGTAGDVV</sequence>
<dbReference type="InterPro" id="IPR017438">
    <property type="entry name" value="ATP-NAD_kinase_N"/>
</dbReference>